<dbReference type="EMBL" id="AFPZ01000068">
    <property type="protein sequence ID" value="EGQ25580.1"/>
    <property type="molecule type" value="Genomic_DNA"/>
</dbReference>
<evidence type="ECO:0000313" key="1">
    <source>
        <dbReference type="EMBL" id="EGQ25580.1"/>
    </source>
</evidence>
<dbReference type="HOGENOM" id="CLU_161830_0_0_9"/>
<dbReference type="AlphaFoldDB" id="F9DTN0"/>
<reference evidence="1 2" key="1">
    <citation type="submission" date="2011-04" db="EMBL/GenBank/DDBJ databases">
        <authorList>
            <person name="Muzny D."/>
            <person name="Qin X."/>
            <person name="Deng J."/>
            <person name="Jiang H."/>
            <person name="Liu Y."/>
            <person name="Qu J."/>
            <person name="Song X.-Z."/>
            <person name="Zhang L."/>
            <person name="Thornton R."/>
            <person name="Coyle M."/>
            <person name="Francisco L."/>
            <person name="Jackson L."/>
            <person name="Javaid M."/>
            <person name="Korchina V."/>
            <person name="Kovar C."/>
            <person name="Mata R."/>
            <person name="Mathew T."/>
            <person name="Ngo R."/>
            <person name="Nguyen L."/>
            <person name="Nguyen N."/>
            <person name="Okwuonu G."/>
            <person name="Ongeri F."/>
            <person name="Pham C."/>
            <person name="Simmons D."/>
            <person name="Wilczek-Boney K."/>
            <person name="Hale W."/>
            <person name="Jakkamsetti A."/>
            <person name="Pham P."/>
            <person name="Ruth R."/>
            <person name="San Lucas F."/>
            <person name="Warren J."/>
            <person name="Zhang J."/>
            <person name="Zhao Z."/>
            <person name="Zhou C."/>
            <person name="Zhu D."/>
            <person name="Lee S."/>
            <person name="Bess C."/>
            <person name="Blankenburg K."/>
            <person name="Forbes L."/>
            <person name="Fu Q."/>
            <person name="Gubbala S."/>
            <person name="Hirani K."/>
            <person name="Jayaseelan J.C."/>
            <person name="Lara F."/>
            <person name="Munidasa M."/>
            <person name="Palculict T."/>
            <person name="Patil S."/>
            <person name="Pu L.-L."/>
            <person name="Saada N."/>
            <person name="Tang L."/>
            <person name="Weissenberger G."/>
            <person name="Zhu Y."/>
            <person name="Hemphill L."/>
            <person name="Shang Y."/>
            <person name="Youmans B."/>
            <person name="Ayvaz T."/>
            <person name="Ross M."/>
            <person name="Santibanez J."/>
            <person name="Aqrawi P."/>
            <person name="Gross S."/>
            <person name="Joshi V."/>
            <person name="Fowler G."/>
            <person name="Nazareth L."/>
            <person name="Reid J."/>
            <person name="Worley K."/>
            <person name="Petrosino J."/>
            <person name="Highlander S."/>
            <person name="Gibbs R."/>
        </authorList>
    </citation>
    <scope>NUCLEOTIDE SEQUENCE [LARGE SCALE GENOMIC DNA]</scope>
    <source>
        <strain evidence="1 2">2681</strain>
    </source>
</reference>
<dbReference type="eggNOG" id="ENOG5032S7D">
    <property type="taxonomic scope" value="Bacteria"/>
</dbReference>
<gene>
    <name evidence="1" type="ORF">HMPREF9372_2160</name>
</gene>
<evidence type="ECO:0000313" key="2">
    <source>
        <dbReference type="Proteomes" id="UP000005316"/>
    </source>
</evidence>
<dbReference type="Proteomes" id="UP000005316">
    <property type="component" value="Unassembled WGS sequence"/>
</dbReference>
<dbReference type="STRING" id="759851.SAMN04244570_0331"/>
<accession>F9DTN0</accession>
<sequence length="102" mass="12098">MEDRTMEFRDINEQIIQKYKEDETLMIRLFVQWCSNHELDPQILYRNAYPDQPSNTALLKVMEEDDGLDELQIDNETMLDVLQLFGNEDLAFAVADEIQRLN</sequence>
<name>F9DTN0_9BACL</name>
<organism evidence="1 2">
    <name type="scientific">Sporosarcina newyorkensis 2681</name>
    <dbReference type="NCBI Taxonomy" id="1027292"/>
    <lineage>
        <taxon>Bacteria</taxon>
        <taxon>Bacillati</taxon>
        <taxon>Bacillota</taxon>
        <taxon>Bacilli</taxon>
        <taxon>Bacillales</taxon>
        <taxon>Caryophanaceae</taxon>
        <taxon>Sporosarcina</taxon>
    </lineage>
</organism>
<protein>
    <submittedName>
        <fullName evidence="1">YxiS like protein</fullName>
    </submittedName>
</protein>
<proteinExistence type="predicted"/>
<comment type="caution">
    <text evidence="1">The sequence shown here is derived from an EMBL/GenBank/DDBJ whole genome shotgun (WGS) entry which is preliminary data.</text>
</comment>